<dbReference type="InterPro" id="IPR000627">
    <property type="entry name" value="Intradiol_dOase_C"/>
</dbReference>
<accession>A0A8E1VT36</accession>
<dbReference type="Proteomes" id="UP000550260">
    <property type="component" value="Unassembled WGS sequence"/>
</dbReference>
<dbReference type="InterPro" id="IPR007535">
    <property type="entry name" value="Catechol_dOase_N"/>
</dbReference>
<organism evidence="8 9">
    <name type="scientific">Amycolatopsis echigonensis</name>
    <dbReference type="NCBI Taxonomy" id="2576905"/>
    <lineage>
        <taxon>Bacteria</taxon>
        <taxon>Bacillati</taxon>
        <taxon>Actinomycetota</taxon>
        <taxon>Actinomycetes</taxon>
        <taxon>Pseudonocardiales</taxon>
        <taxon>Pseudonocardiaceae</taxon>
        <taxon>Amycolatopsis</taxon>
    </lineage>
</organism>
<evidence type="ECO:0000313" key="8">
    <source>
        <dbReference type="EMBL" id="MBB2497662.1"/>
    </source>
</evidence>
<dbReference type="Pfam" id="PF00775">
    <property type="entry name" value="Dioxygenase_C"/>
    <property type="match status" value="1"/>
</dbReference>
<dbReference type="PROSITE" id="PS00083">
    <property type="entry name" value="INTRADIOL_DIOXYGENAS"/>
    <property type="match status" value="1"/>
</dbReference>
<proteinExistence type="inferred from homology"/>
<evidence type="ECO:0000256" key="3">
    <source>
        <dbReference type="ARBA" id="ARBA00022723"/>
    </source>
</evidence>
<dbReference type="InterPro" id="IPR039390">
    <property type="entry name" value="1_2-HQD/HQD"/>
</dbReference>
<dbReference type="Pfam" id="PF04444">
    <property type="entry name" value="Dioxygenase_N"/>
    <property type="match status" value="1"/>
</dbReference>
<protein>
    <submittedName>
        <fullName evidence="8">Intradiol ring-cleavage dioxygenase</fullName>
    </submittedName>
</protein>
<sequence>MSTRESLAAEREQAVTDDVLASFDNAEPRLREVMQSLVRHLHAFARETRLSEREWEAGIAFLTRAGRLTDDRRQEFILLSDVLGLSMLTVAINQPAEPGATEATVFGPFFHDEAPEIALGGDIARGAAGMPCYVSGQVRGTGGEPIAGARIDVWEADEDGFYDVQYDDHRSAGRAWLRTGPEGEYRFWSVLPAPYPIPHDGPVGDLLKAAGRGPMRPAHLHFMVTAPGYRRLITHIFLAGDPHLRDDAVFGVKDSLIVDATTHAGGLAPDGTEPAAPWASIAFDLVLAPAPARP</sequence>
<dbReference type="AlphaFoldDB" id="A0A8E1VT36"/>
<dbReference type="GO" id="GO:0008199">
    <property type="term" value="F:ferric iron binding"/>
    <property type="evidence" value="ECO:0007669"/>
    <property type="project" value="InterPro"/>
</dbReference>
<evidence type="ECO:0000259" key="7">
    <source>
        <dbReference type="PROSITE" id="PS00083"/>
    </source>
</evidence>
<dbReference type="InterPro" id="IPR015889">
    <property type="entry name" value="Intradiol_dOase_core"/>
</dbReference>
<keyword evidence="4 8" id="KW-0223">Dioxygenase</keyword>
<keyword evidence="3" id="KW-0479">Metal-binding</keyword>
<gene>
    <name evidence="8" type="ORF">H5411_00730</name>
</gene>
<dbReference type="RefSeq" id="WP_183122634.1">
    <property type="nucleotide sequence ID" value="NZ_JACJHR010000001.1"/>
</dbReference>
<dbReference type="GO" id="GO:0018576">
    <property type="term" value="F:catechol 1,2-dioxygenase activity"/>
    <property type="evidence" value="ECO:0007669"/>
    <property type="project" value="InterPro"/>
</dbReference>
<keyword evidence="5" id="KW-0560">Oxidoreductase</keyword>
<evidence type="ECO:0000313" key="9">
    <source>
        <dbReference type="Proteomes" id="UP000550260"/>
    </source>
</evidence>
<name>A0A8E1VT36_9PSEU</name>
<evidence type="ECO:0000256" key="2">
    <source>
        <dbReference type="ARBA" id="ARBA00007825"/>
    </source>
</evidence>
<keyword evidence="6" id="KW-0408">Iron</keyword>
<feature type="domain" description="Intradiol ring-cleavage dioxygenases" evidence="7">
    <location>
        <begin position="134"/>
        <end position="162"/>
    </location>
</feature>
<comment type="caution">
    <text evidence="8">The sequence shown here is derived from an EMBL/GenBank/DDBJ whole genome shotgun (WGS) entry which is preliminary data.</text>
</comment>
<dbReference type="PANTHER" id="PTHR33711">
    <property type="entry name" value="DIOXYGENASE, PUTATIVE (AFU_ORTHOLOGUE AFUA_2G02910)-RELATED"/>
    <property type="match status" value="1"/>
</dbReference>
<dbReference type="Gene3D" id="2.60.130.10">
    <property type="entry name" value="Aromatic compound dioxygenase"/>
    <property type="match status" value="1"/>
</dbReference>
<evidence type="ECO:0000256" key="1">
    <source>
        <dbReference type="ARBA" id="ARBA00001965"/>
    </source>
</evidence>
<dbReference type="GO" id="GO:0009712">
    <property type="term" value="P:catechol-containing compound metabolic process"/>
    <property type="evidence" value="ECO:0007669"/>
    <property type="project" value="InterPro"/>
</dbReference>
<reference evidence="8 9" key="1">
    <citation type="submission" date="2020-08" db="EMBL/GenBank/DDBJ databases">
        <title>Amycolatopsis echigonensis JCM 21831.</title>
        <authorList>
            <person name="Tedsree N."/>
            <person name="Kuncharoen N."/>
            <person name="Likhitwitayawuid K."/>
            <person name="Tanasupawat S."/>
        </authorList>
    </citation>
    <scope>NUCLEOTIDE SEQUENCE [LARGE SCALE GENOMIC DNA]</scope>
    <source>
        <strain evidence="8 9">JCM 21831</strain>
    </source>
</reference>
<comment type="cofactor">
    <cofactor evidence="1">
        <name>Fe(3+)</name>
        <dbReference type="ChEBI" id="CHEBI:29034"/>
    </cofactor>
</comment>
<evidence type="ECO:0000256" key="5">
    <source>
        <dbReference type="ARBA" id="ARBA00023002"/>
    </source>
</evidence>
<evidence type="ECO:0000256" key="4">
    <source>
        <dbReference type="ARBA" id="ARBA00022964"/>
    </source>
</evidence>
<evidence type="ECO:0000256" key="6">
    <source>
        <dbReference type="ARBA" id="ARBA00023004"/>
    </source>
</evidence>
<comment type="similarity">
    <text evidence="2">Belongs to the intradiol ring-cleavage dioxygenase family.</text>
</comment>
<dbReference type="PANTHER" id="PTHR33711:SF7">
    <property type="entry name" value="INTRADIOL RING-CLEAVAGE DIOXYGENASES DOMAIN-CONTAINING PROTEIN-RELATED"/>
    <property type="match status" value="1"/>
</dbReference>
<dbReference type="EMBL" id="JACJHR010000001">
    <property type="protein sequence ID" value="MBB2497662.1"/>
    <property type="molecule type" value="Genomic_DNA"/>
</dbReference>
<dbReference type="SUPFAM" id="SSF49482">
    <property type="entry name" value="Aromatic compound dioxygenase"/>
    <property type="match status" value="1"/>
</dbReference>
<dbReference type="CDD" id="cd03461">
    <property type="entry name" value="1_2-HQD"/>
    <property type="match status" value="1"/>
</dbReference>
<dbReference type="InterPro" id="IPR050770">
    <property type="entry name" value="Intradiol_RC_Dioxygenase"/>
</dbReference>